<dbReference type="GO" id="GO:0003755">
    <property type="term" value="F:peptidyl-prolyl cis-trans isomerase activity"/>
    <property type="evidence" value="ECO:0007669"/>
    <property type="project" value="UniProtKB-KW"/>
</dbReference>
<dbReference type="OrthoDB" id="9808891at2"/>
<name>A0A399EJC8_9DEIN</name>
<keyword evidence="7" id="KW-0143">Chaperone</keyword>
<evidence type="ECO:0000313" key="9">
    <source>
        <dbReference type="EMBL" id="RIH84787.1"/>
    </source>
</evidence>
<evidence type="ECO:0000256" key="3">
    <source>
        <dbReference type="ARBA" id="ARBA00006577"/>
    </source>
</evidence>
<sequence>MKVAEKTVVKFEYVLRVDGEIADRTHEGETQTVLVGHAHGLPAGLEAALLGREVGSFVVSVPAAQGYGEYDASKCLEVRRAELPADFDLEPGALLYAEDEAGNPVSYRVTAVNGDLVTLDANPKWAGKTLEYTVTIHAVREAEPEELEHGHVHGEGGVRH</sequence>
<dbReference type="Gene3D" id="3.10.50.40">
    <property type="match status" value="1"/>
</dbReference>
<dbReference type="EMBL" id="QXDL01000068">
    <property type="protein sequence ID" value="RIH84787.1"/>
    <property type="molecule type" value="Genomic_DNA"/>
</dbReference>
<dbReference type="RefSeq" id="WP_119314983.1">
    <property type="nucleotide sequence ID" value="NZ_QXDL01000068.1"/>
</dbReference>
<dbReference type="EC" id="5.2.1.8" evidence="4"/>
<dbReference type="PANTHER" id="PTHR47861:SF3">
    <property type="entry name" value="FKBP-TYPE PEPTIDYL-PROLYL CIS-TRANS ISOMERASE SLYD"/>
    <property type="match status" value="1"/>
</dbReference>
<dbReference type="GO" id="GO:0005737">
    <property type="term" value="C:cytoplasm"/>
    <property type="evidence" value="ECO:0007669"/>
    <property type="project" value="UniProtKB-SubCell"/>
</dbReference>
<proteinExistence type="inferred from homology"/>
<evidence type="ECO:0000256" key="5">
    <source>
        <dbReference type="ARBA" id="ARBA00022490"/>
    </source>
</evidence>
<comment type="caution">
    <text evidence="9">The sequence shown here is derived from an EMBL/GenBank/DDBJ whole genome shotgun (WGS) entry which is preliminary data.</text>
</comment>
<evidence type="ECO:0000256" key="2">
    <source>
        <dbReference type="ARBA" id="ARBA00004496"/>
    </source>
</evidence>
<evidence type="ECO:0000256" key="4">
    <source>
        <dbReference type="ARBA" id="ARBA00013194"/>
    </source>
</evidence>
<dbReference type="InterPro" id="IPR046357">
    <property type="entry name" value="PPIase_dom_sf"/>
</dbReference>
<comment type="subcellular location">
    <subcellularLocation>
        <location evidence="2">Cytoplasm</location>
    </subcellularLocation>
</comment>
<gene>
    <name evidence="9" type="primary">slyD_2</name>
    <name evidence="9" type="ORF">Mterra_01877</name>
</gene>
<evidence type="ECO:0000256" key="8">
    <source>
        <dbReference type="ARBA" id="ARBA00023235"/>
    </source>
</evidence>
<accession>A0A399EJC8</accession>
<evidence type="ECO:0000256" key="1">
    <source>
        <dbReference type="ARBA" id="ARBA00000971"/>
    </source>
</evidence>
<reference evidence="9 10" key="1">
    <citation type="submission" date="2018-08" db="EMBL/GenBank/DDBJ databases">
        <title>Meiothermus terrae DSM 26712 genome sequencing project.</title>
        <authorList>
            <person name="Da Costa M.S."/>
            <person name="Albuquerque L."/>
            <person name="Raposo P."/>
            <person name="Froufe H.J.C."/>
            <person name="Barroso C.S."/>
            <person name="Egas C."/>
        </authorList>
    </citation>
    <scope>NUCLEOTIDE SEQUENCE [LARGE SCALE GENOMIC DNA]</scope>
    <source>
        <strain evidence="9 10">DSM 26712</strain>
    </source>
</reference>
<keyword evidence="5" id="KW-0963">Cytoplasm</keyword>
<dbReference type="Proteomes" id="UP000265715">
    <property type="component" value="Unassembled WGS sequence"/>
</dbReference>
<protein>
    <recommendedName>
        <fullName evidence="4">peptidylprolyl isomerase</fullName>
        <ecNumber evidence="4">5.2.1.8</ecNumber>
    </recommendedName>
</protein>
<comment type="catalytic activity">
    <reaction evidence="1">
        <text>[protein]-peptidylproline (omega=180) = [protein]-peptidylproline (omega=0)</text>
        <dbReference type="Rhea" id="RHEA:16237"/>
        <dbReference type="Rhea" id="RHEA-COMP:10747"/>
        <dbReference type="Rhea" id="RHEA-COMP:10748"/>
        <dbReference type="ChEBI" id="CHEBI:83833"/>
        <dbReference type="ChEBI" id="CHEBI:83834"/>
        <dbReference type="EC" id="5.2.1.8"/>
    </reaction>
</comment>
<keyword evidence="10" id="KW-1185">Reference proteome</keyword>
<evidence type="ECO:0000313" key="10">
    <source>
        <dbReference type="Proteomes" id="UP000265715"/>
    </source>
</evidence>
<comment type="similarity">
    <text evidence="3">Belongs to the FKBP-type PPIase family.</text>
</comment>
<dbReference type="PANTHER" id="PTHR47861">
    <property type="entry name" value="FKBP-TYPE PEPTIDYL-PROLYL CIS-TRANS ISOMERASE SLYD"/>
    <property type="match status" value="1"/>
</dbReference>
<keyword evidence="6" id="KW-0697">Rotamase</keyword>
<keyword evidence="8 9" id="KW-0413">Isomerase</keyword>
<evidence type="ECO:0000256" key="6">
    <source>
        <dbReference type="ARBA" id="ARBA00023110"/>
    </source>
</evidence>
<evidence type="ECO:0000256" key="7">
    <source>
        <dbReference type="ARBA" id="ARBA00023186"/>
    </source>
</evidence>
<dbReference type="AlphaFoldDB" id="A0A399EJC8"/>
<organism evidence="9 10">
    <name type="scientific">Calidithermus terrae</name>
    <dbReference type="NCBI Taxonomy" id="1408545"/>
    <lineage>
        <taxon>Bacteria</taxon>
        <taxon>Thermotogati</taxon>
        <taxon>Deinococcota</taxon>
        <taxon>Deinococci</taxon>
        <taxon>Thermales</taxon>
        <taxon>Thermaceae</taxon>
        <taxon>Calidithermus</taxon>
    </lineage>
</organism>
<dbReference type="SUPFAM" id="SSF54534">
    <property type="entry name" value="FKBP-like"/>
    <property type="match status" value="1"/>
</dbReference>